<evidence type="ECO:0000256" key="1">
    <source>
        <dbReference type="ARBA" id="ARBA00004141"/>
    </source>
</evidence>
<dbReference type="PANTHER" id="PTHR31815">
    <property type="entry name" value="AGAP005329-PA"/>
    <property type="match status" value="1"/>
</dbReference>
<sequence length="314" mass="34142">MRSYDVVITLWAACRAVVFGTIVIVVGMLMTVVGYFDVDLAKEERYNEETGQKEIVINLSKRYQLKSLQYVGPVLMGIGSFILIIACVITLESRDKHAQIIHEESKEFRKKQNACLQTEDCVAGVHSGVRITTEEIRNWEPKQSIIAEIHIPPCSSLSSSNSVFSSPLLSRRGQATPPAEGSHKHTFSTVVAVTPPTNHAETVFDRIESATTVRQSDAKQAAVRQNVVRQASPVDLHFTENVPSAVLKLAHPKVTPAAVAGQRNAPIAQIDVDLRSSSSCSSPDTPNATSAVVCQHSATATAEVCNLPNGMEIR</sequence>
<keyword evidence="5 6" id="KW-0472">Membrane</keyword>
<keyword evidence="8" id="KW-1185">Reference proteome</keyword>
<dbReference type="GO" id="GO:0016020">
    <property type="term" value="C:membrane"/>
    <property type="evidence" value="ECO:0007669"/>
    <property type="project" value="UniProtKB-SubCell"/>
</dbReference>
<evidence type="ECO:0000313" key="8">
    <source>
        <dbReference type="Proteomes" id="UP000050794"/>
    </source>
</evidence>
<dbReference type="PANTHER" id="PTHR31815:SF1">
    <property type="entry name" value="TRANSMEMBRANE PROTEIN 200C"/>
    <property type="match status" value="1"/>
</dbReference>
<evidence type="ECO:0000313" key="7">
    <source>
        <dbReference type="EMBL" id="VDM37269.1"/>
    </source>
</evidence>
<evidence type="ECO:0000256" key="6">
    <source>
        <dbReference type="SAM" id="Phobius"/>
    </source>
</evidence>
<accession>A0A183UBX6</accession>
<dbReference type="EMBL" id="UYWY01019422">
    <property type="protein sequence ID" value="VDM37269.1"/>
    <property type="molecule type" value="Genomic_DNA"/>
</dbReference>
<keyword evidence="3 6" id="KW-0812">Transmembrane</keyword>
<feature type="transmembrane region" description="Helical" evidence="6">
    <location>
        <begin position="12"/>
        <end position="36"/>
    </location>
</feature>
<keyword evidence="4 6" id="KW-1133">Transmembrane helix</keyword>
<evidence type="ECO:0000256" key="4">
    <source>
        <dbReference type="ARBA" id="ARBA00022989"/>
    </source>
</evidence>
<organism evidence="8 9">
    <name type="scientific">Toxocara canis</name>
    <name type="common">Canine roundworm</name>
    <dbReference type="NCBI Taxonomy" id="6265"/>
    <lineage>
        <taxon>Eukaryota</taxon>
        <taxon>Metazoa</taxon>
        <taxon>Ecdysozoa</taxon>
        <taxon>Nematoda</taxon>
        <taxon>Chromadorea</taxon>
        <taxon>Rhabditida</taxon>
        <taxon>Spirurina</taxon>
        <taxon>Ascaridomorpha</taxon>
        <taxon>Ascaridoidea</taxon>
        <taxon>Toxocaridae</taxon>
        <taxon>Toxocara</taxon>
    </lineage>
</organism>
<reference evidence="7 8" key="2">
    <citation type="submission" date="2018-11" db="EMBL/GenBank/DDBJ databases">
        <authorList>
            <consortium name="Pathogen Informatics"/>
        </authorList>
    </citation>
    <scope>NUCLEOTIDE SEQUENCE [LARGE SCALE GENOMIC DNA]</scope>
</reference>
<gene>
    <name evidence="7" type="ORF">TCNE_LOCUS5996</name>
</gene>
<evidence type="ECO:0000256" key="5">
    <source>
        <dbReference type="ARBA" id="ARBA00023136"/>
    </source>
</evidence>
<protein>
    <submittedName>
        <fullName evidence="9">Transmembrane protein 200B</fullName>
    </submittedName>
</protein>
<comment type="similarity">
    <text evidence="2">Belongs to the TMEM200 family.</text>
</comment>
<evidence type="ECO:0000256" key="2">
    <source>
        <dbReference type="ARBA" id="ARBA00005308"/>
    </source>
</evidence>
<dbReference type="Pfam" id="PF10177">
    <property type="entry name" value="DUF2371"/>
    <property type="match status" value="1"/>
</dbReference>
<feature type="transmembrane region" description="Helical" evidence="6">
    <location>
        <begin position="70"/>
        <end position="91"/>
    </location>
</feature>
<evidence type="ECO:0000313" key="9">
    <source>
        <dbReference type="WBParaSite" id="TCNE_0000599601-mRNA-1"/>
    </source>
</evidence>
<dbReference type="Proteomes" id="UP000050794">
    <property type="component" value="Unassembled WGS sequence"/>
</dbReference>
<name>A0A183UBX6_TOXCA</name>
<dbReference type="WBParaSite" id="TCNE_0000599601-mRNA-1">
    <property type="protein sequence ID" value="TCNE_0000599601-mRNA-1"/>
    <property type="gene ID" value="TCNE_0000599601"/>
</dbReference>
<reference evidence="9" key="1">
    <citation type="submission" date="2016-06" db="UniProtKB">
        <authorList>
            <consortium name="WormBaseParasite"/>
        </authorList>
    </citation>
    <scope>IDENTIFICATION</scope>
</reference>
<evidence type="ECO:0000256" key="3">
    <source>
        <dbReference type="ARBA" id="ARBA00022692"/>
    </source>
</evidence>
<dbReference type="AlphaFoldDB" id="A0A183UBX6"/>
<comment type="subcellular location">
    <subcellularLocation>
        <location evidence="1">Membrane</location>
        <topology evidence="1">Multi-pass membrane protein</topology>
    </subcellularLocation>
</comment>
<proteinExistence type="inferred from homology"/>
<dbReference type="InterPro" id="IPR018787">
    <property type="entry name" value="DUF2371_TMEM200"/>
</dbReference>